<sequence>MWSALVAILLLVSGLVMVLPAVVARDGAAFAGVVARAENPTTRAARLLAGRITGQLDRQSAALLAGDRAGFLAIAEPAVHADLRRRFTTLRALQVTGWEARPSGLPTEAGRPGEWRLTVEFRYCFVVPDCRTSSVLVETRWRGDRGEPRLLALAGSRTETQLAGRAEWQAEALPWEVSELVVAVGGRTLVATTPALRKRLPDLLARAEAAAKVADRYVVTGSRPDRYRIYYAGPKEWKRWYGGDLPGWAAGYAIGIGGGHRDIVVRAGQYTDTAVDELLRHELAHAASLPDNDRWDESAWWLVEGLAEYVASDGRSISRYDGLSATRRLVNRGWNGKLDSVAPADDASPLRVAGNYGISYLAVSHLVARFGEERVFAFVKAVIHDLRIPRQTAEEIFGQPWSTIHDGCVAYIRDVAG</sequence>
<dbReference type="Proteomes" id="UP000783871">
    <property type="component" value="Unassembled WGS sequence"/>
</dbReference>
<protein>
    <recommendedName>
        <fullName evidence="3">Peptidase MA superfamily</fullName>
    </recommendedName>
</protein>
<proteinExistence type="predicted"/>
<evidence type="ECO:0000313" key="1">
    <source>
        <dbReference type="EMBL" id="NJP31425.1"/>
    </source>
</evidence>
<accession>A0ABX0Z5U7</accession>
<gene>
    <name evidence="1" type="ORF">HCJ94_05345</name>
</gene>
<name>A0ABX0Z5U7_9ACTN</name>
<keyword evidence="2" id="KW-1185">Reference proteome</keyword>
<evidence type="ECO:0000313" key="2">
    <source>
        <dbReference type="Proteomes" id="UP000783871"/>
    </source>
</evidence>
<organism evidence="1 2">
    <name type="scientific">Micromonospora thermarum</name>
    <dbReference type="NCBI Taxonomy" id="2720024"/>
    <lineage>
        <taxon>Bacteria</taxon>
        <taxon>Bacillati</taxon>
        <taxon>Actinomycetota</taxon>
        <taxon>Actinomycetes</taxon>
        <taxon>Micromonosporales</taxon>
        <taxon>Micromonosporaceae</taxon>
        <taxon>Micromonospora</taxon>
    </lineage>
</organism>
<comment type="caution">
    <text evidence="1">The sequence shown here is derived from an EMBL/GenBank/DDBJ whole genome shotgun (WGS) entry which is preliminary data.</text>
</comment>
<evidence type="ECO:0008006" key="3">
    <source>
        <dbReference type="Google" id="ProtNLM"/>
    </source>
</evidence>
<reference evidence="1 2" key="1">
    <citation type="submission" date="2020-03" db="EMBL/GenBank/DDBJ databases">
        <title>WGS of actinomycetes isolated from Thailand.</title>
        <authorList>
            <person name="Thawai C."/>
        </authorList>
    </citation>
    <scope>NUCLEOTIDE SEQUENCE [LARGE SCALE GENOMIC DNA]</scope>
    <source>
        <strain evidence="1 2">HSS6-12</strain>
    </source>
</reference>
<dbReference type="EMBL" id="JAATEO010000004">
    <property type="protein sequence ID" value="NJP31425.1"/>
    <property type="molecule type" value="Genomic_DNA"/>
</dbReference>